<dbReference type="CDD" id="cd16914">
    <property type="entry name" value="EcfT"/>
    <property type="match status" value="1"/>
</dbReference>
<keyword evidence="5 6" id="KW-0472">Membrane</keyword>
<dbReference type="InterPro" id="IPR012809">
    <property type="entry name" value="ECF_CbiQ"/>
</dbReference>
<evidence type="ECO:0000313" key="7">
    <source>
        <dbReference type="EMBL" id="MDK2564658.1"/>
    </source>
</evidence>
<evidence type="ECO:0000256" key="5">
    <source>
        <dbReference type="ARBA" id="ARBA00023136"/>
    </source>
</evidence>
<evidence type="ECO:0000256" key="4">
    <source>
        <dbReference type="ARBA" id="ARBA00022989"/>
    </source>
</evidence>
<keyword evidence="2" id="KW-1003">Cell membrane</keyword>
<keyword evidence="3 6" id="KW-0812">Transmembrane</keyword>
<dbReference type="InterPro" id="IPR003339">
    <property type="entry name" value="ABC/ECF_trnsptr_transmembrane"/>
</dbReference>
<keyword evidence="4 6" id="KW-1133">Transmembrane helix</keyword>
<dbReference type="InterPro" id="IPR052770">
    <property type="entry name" value="Cobalt_transport_CbiQ"/>
</dbReference>
<evidence type="ECO:0000256" key="3">
    <source>
        <dbReference type="ARBA" id="ARBA00022692"/>
    </source>
</evidence>
<dbReference type="EMBL" id="JASKYM010000009">
    <property type="protein sequence ID" value="MDK2564658.1"/>
    <property type="molecule type" value="Genomic_DNA"/>
</dbReference>
<sequence length="232" mass="26880">MLLIDKYAYTNNLTNVNPKIKTGVGLFFLIASMITKNILFLIAIMMLMSISVVCIAKIDIKSYIKLLRIPMYFLIMGIIVNLINISFDSSALIYSLNIANIYVGISKESLITSTYLLFRSISCLMCVYFFILTTPFNQIIYLLKNLHISDTVIELTMLVYRFIFIFLEEVEDIRKSQQLRFGYINLKTSYKSIGLLGNMLFKRMMKRYDDMCISLDMKLYDGKFHIVGDENV</sequence>
<dbReference type="NCBIfam" id="TIGR02454">
    <property type="entry name" value="ECF_T_CbiQ"/>
    <property type="match status" value="1"/>
</dbReference>
<dbReference type="Pfam" id="PF02361">
    <property type="entry name" value="CbiQ"/>
    <property type="match status" value="1"/>
</dbReference>
<dbReference type="PANTHER" id="PTHR43723:SF1">
    <property type="entry name" value="COBALT TRANSPORT PROTEIN CBIQ"/>
    <property type="match status" value="1"/>
</dbReference>
<dbReference type="Proteomes" id="UP001301012">
    <property type="component" value="Unassembled WGS sequence"/>
</dbReference>
<proteinExistence type="predicted"/>
<comment type="caution">
    <text evidence="7">The sequence shown here is derived from an EMBL/GenBank/DDBJ whole genome shotgun (WGS) entry which is preliminary data.</text>
</comment>
<dbReference type="RefSeq" id="WP_284133572.1">
    <property type="nucleotide sequence ID" value="NZ_JASKYM010000009.1"/>
</dbReference>
<feature type="transmembrane region" description="Helical" evidence="6">
    <location>
        <begin position="72"/>
        <end position="96"/>
    </location>
</feature>
<comment type="subcellular location">
    <subcellularLocation>
        <location evidence="1">Cell membrane</location>
        <topology evidence="1">Multi-pass membrane protein</topology>
    </subcellularLocation>
</comment>
<name>A0ABT7ECL5_9FIRM</name>
<protein>
    <submittedName>
        <fullName evidence="7">Cobalt ECF transporter T component CbiQ</fullName>
    </submittedName>
</protein>
<feature type="transmembrane region" description="Helical" evidence="6">
    <location>
        <begin position="116"/>
        <end position="136"/>
    </location>
</feature>
<evidence type="ECO:0000256" key="1">
    <source>
        <dbReference type="ARBA" id="ARBA00004651"/>
    </source>
</evidence>
<evidence type="ECO:0000256" key="6">
    <source>
        <dbReference type="SAM" id="Phobius"/>
    </source>
</evidence>
<evidence type="ECO:0000313" key="8">
    <source>
        <dbReference type="Proteomes" id="UP001301012"/>
    </source>
</evidence>
<reference evidence="7 8" key="1">
    <citation type="submission" date="2023-05" db="EMBL/GenBank/DDBJ databases">
        <title>Rombocin, a short stable natural nisin variant, displays selective antimicrobial activity against Listeria monocytogenes and employs dual mode of action to kill target bacterial strains.</title>
        <authorList>
            <person name="Wambui J."/>
            <person name="Stephan R."/>
            <person name="Kuipers O.P."/>
        </authorList>
    </citation>
    <scope>NUCLEOTIDE SEQUENCE [LARGE SCALE GENOMIC DNA]</scope>
    <source>
        <strain evidence="7 8">RC002</strain>
    </source>
</reference>
<gene>
    <name evidence="7" type="primary">cbiQ</name>
    <name evidence="7" type="ORF">QOZ84_14035</name>
</gene>
<evidence type="ECO:0000256" key="2">
    <source>
        <dbReference type="ARBA" id="ARBA00022475"/>
    </source>
</evidence>
<keyword evidence="8" id="KW-1185">Reference proteome</keyword>
<accession>A0ABT7ECL5</accession>
<organism evidence="7 8">
    <name type="scientific">Romboutsia sedimentorum</name>
    <dbReference type="NCBI Taxonomy" id="1368474"/>
    <lineage>
        <taxon>Bacteria</taxon>
        <taxon>Bacillati</taxon>
        <taxon>Bacillota</taxon>
        <taxon>Clostridia</taxon>
        <taxon>Peptostreptococcales</taxon>
        <taxon>Peptostreptococcaceae</taxon>
        <taxon>Romboutsia</taxon>
    </lineage>
</organism>
<dbReference type="PANTHER" id="PTHR43723">
    <property type="entry name" value="COBALT TRANSPORT PROTEIN CBIQ"/>
    <property type="match status" value="1"/>
</dbReference>